<dbReference type="OrthoDB" id="7865148at2"/>
<evidence type="ECO:0000313" key="2">
    <source>
        <dbReference type="EMBL" id="PRY94477.1"/>
    </source>
</evidence>
<dbReference type="RefSeq" id="WP_106158973.1">
    <property type="nucleotide sequence ID" value="NZ_PVTT01000001.1"/>
</dbReference>
<evidence type="ECO:0000256" key="1">
    <source>
        <dbReference type="SAM" id="SignalP"/>
    </source>
</evidence>
<feature type="chain" id="PRO_5015759247" evidence="1">
    <location>
        <begin position="22"/>
        <end position="182"/>
    </location>
</feature>
<keyword evidence="1" id="KW-0732">Signal</keyword>
<reference evidence="2 3" key="1">
    <citation type="submission" date="2018-03" db="EMBL/GenBank/DDBJ databases">
        <title>Genomic Encyclopedia of Archaeal and Bacterial Type Strains, Phase II (KMG-II): from individual species to whole genera.</title>
        <authorList>
            <person name="Goeker M."/>
        </authorList>
    </citation>
    <scope>NUCLEOTIDE SEQUENCE [LARGE SCALE GENOMIC DNA]</scope>
    <source>
        <strain evidence="2 3">DSM 29318</strain>
    </source>
</reference>
<sequence>MRTALVPAAFAVAALASPTAAQDASGGDVSDAADVDVITAGTDGLPDLVMVVRFAADEAVDISPEAFATLAGRPFVAQLDLSAAEGPRGTLVFRSVGAFENWRRDERGEFYETFGGADAVEEESLAFRPDLLAISDPEELLAGLKTLSIAYVNTGNDSKGDADIDAVTVVCPGLGAECSPSN</sequence>
<protein>
    <submittedName>
        <fullName evidence="2">Uncharacterized protein</fullName>
    </submittedName>
</protein>
<dbReference type="EMBL" id="PVTT01000001">
    <property type="protein sequence ID" value="PRY94477.1"/>
    <property type="molecule type" value="Genomic_DNA"/>
</dbReference>
<keyword evidence="3" id="KW-1185">Reference proteome</keyword>
<dbReference type="Proteomes" id="UP000238801">
    <property type="component" value="Unassembled WGS sequence"/>
</dbReference>
<name>A0A2T0X6C5_9RHOB</name>
<comment type="caution">
    <text evidence="2">The sequence shown here is derived from an EMBL/GenBank/DDBJ whole genome shotgun (WGS) entry which is preliminary data.</text>
</comment>
<feature type="signal peptide" evidence="1">
    <location>
        <begin position="1"/>
        <end position="21"/>
    </location>
</feature>
<proteinExistence type="predicted"/>
<organism evidence="2 3">
    <name type="scientific">Hasllibacter halocynthiae</name>
    <dbReference type="NCBI Taxonomy" id="595589"/>
    <lineage>
        <taxon>Bacteria</taxon>
        <taxon>Pseudomonadati</taxon>
        <taxon>Pseudomonadota</taxon>
        <taxon>Alphaproteobacteria</taxon>
        <taxon>Rhodobacterales</taxon>
        <taxon>Roseobacteraceae</taxon>
        <taxon>Hasllibacter</taxon>
    </lineage>
</organism>
<dbReference type="AlphaFoldDB" id="A0A2T0X6C5"/>
<gene>
    <name evidence="2" type="ORF">BCF33_0067</name>
</gene>
<evidence type="ECO:0000313" key="3">
    <source>
        <dbReference type="Proteomes" id="UP000238801"/>
    </source>
</evidence>
<accession>A0A2T0X6C5</accession>